<evidence type="ECO:0000313" key="5">
    <source>
        <dbReference type="Proteomes" id="UP000026915"/>
    </source>
</evidence>
<dbReference type="Proteomes" id="UP000026915">
    <property type="component" value="Chromosome 1"/>
</dbReference>
<feature type="domain" description="Reverse transcriptase Ty1/copia-type" evidence="2">
    <location>
        <begin position="319"/>
        <end position="559"/>
    </location>
</feature>
<dbReference type="AlphaFoldDB" id="A0A061DME0"/>
<dbReference type="Gramene" id="EOX93870">
    <property type="protein sequence ID" value="EOX93870"/>
    <property type="gene ID" value="TCM_002854"/>
</dbReference>
<feature type="domain" description="GAG-pre-integrase" evidence="3">
    <location>
        <begin position="182"/>
        <end position="220"/>
    </location>
</feature>
<dbReference type="CDD" id="cd09272">
    <property type="entry name" value="RNase_HI_RT_Ty1"/>
    <property type="match status" value="1"/>
</dbReference>
<dbReference type="SUPFAM" id="SSF56672">
    <property type="entry name" value="DNA/RNA polymerases"/>
    <property type="match status" value="1"/>
</dbReference>
<dbReference type="EMBL" id="CM001879">
    <property type="protein sequence ID" value="EOX93870.1"/>
    <property type="molecule type" value="Genomic_DNA"/>
</dbReference>
<dbReference type="Pfam" id="PF07727">
    <property type="entry name" value="RVT_2"/>
    <property type="match status" value="1"/>
</dbReference>
<dbReference type="PANTHER" id="PTHR11439:SF503">
    <property type="entry name" value="CYSTEINE-RICH RLK (RECEPTOR-LIKE PROTEIN KINASE) 8"/>
    <property type="match status" value="1"/>
</dbReference>
<keyword evidence="4" id="KW-0808">Transferase</keyword>
<dbReference type="InterPro" id="IPR043502">
    <property type="entry name" value="DNA/RNA_pol_sf"/>
</dbReference>
<feature type="region of interest" description="Disordered" evidence="1">
    <location>
        <begin position="108"/>
        <end position="132"/>
    </location>
</feature>
<name>A0A061DME0_THECC</name>
<keyword evidence="4" id="KW-0418">Kinase</keyword>
<evidence type="ECO:0000256" key="1">
    <source>
        <dbReference type="SAM" id="MobiDB-lite"/>
    </source>
</evidence>
<dbReference type="InParanoid" id="A0A061DME0"/>
<evidence type="ECO:0000259" key="3">
    <source>
        <dbReference type="Pfam" id="PF13976"/>
    </source>
</evidence>
<proteinExistence type="predicted"/>
<dbReference type="STRING" id="3641.A0A061DME0"/>
<evidence type="ECO:0000259" key="2">
    <source>
        <dbReference type="Pfam" id="PF07727"/>
    </source>
</evidence>
<organism evidence="4 5">
    <name type="scientific">Theobroma cacao</name>
    <name type="common">Cacao</name>
    <name type="synonym">Cocoa</name>
    <dbReference type="NCBI Taxonomy" id="3641"/>
    <lineage>
        <taxon>Eukaryota</taxon>
        <taxon>Viridiplantae</taxon>
        <taxon>Streptophyta</taxon>
        <taxon>Embryophyta</taxon>
        <taxon>Tracheophyta</taxon>
        <taxon>Spermatophyta</taxon>
        <taxon>Magnoliopsida</taxon>
        <taxon>eudicotyledons</taxon>
        <taxon>Gunneridae</taxon>
        <taxon>Pentapetalae</taxon>
        <taxon>rosids</taxon>
        <taxon>malvids</taxon>
        <taxon>Malvales</taxon>
        <taxon>Malvaceae</taxon>
        <taxon>Byttnerioideae</taxon>
        <taxon>Theobroma</taxon>
    </lineage>
</organism>
<keyword evidence="5" id="KW-1185">Reference proteome</keyword>
<dbReference type="HOGENOM" id="CLU_001650_5_1_1"/>
<protein>
    <submittedName>
        <fullName evidence="4">Cysteine-rich RLK (RECEPTOR-like protein kinase) 8</fullName>
    </submittedName>
</protein>
<dbReference type="Pfam" id="PF14223">
    <property type="entry name" value="Retrotran_gag_2"/>
    <property type="match status" value="1"/>
</dbReference>
<sequence>MQVLNLWREFEVLRTKEEESIKDYNDKVMKMVNQLRLLGEELNEMRIVNKILVSLPEKFESRISSLEDSKDLSTLTMTELCQRSQAQEHRRAMRNDDKDESALLIKHKGGANSSTKKEMEKRKPNGRYPPTCNQLGHVEKVYKTQANNQDEKTAVVEHKEETEEVLFMAMISKISKKDEIWLGHVNHDSLKHMASSNLVEGLPSMNKTEQLCDTCKYGKQTGKAFPNQSTWRAADKLELVHSDVRGPSEQSFNNRKVLLAEMRILKKNKRWNWTSKEIELSDDLRIIDDNETALAESINEDVDDLLKGNANWTRDDKKNNTWQLVQRPTTQKVIRVKWVFRTKVNPNGTVNKLKAQLVVKGFAQECGVDYTDTFAPVARHDTTRLLVAPAAKEGWQLWHLDVKSAFLNGILEEDVYIEQPQGFTKPRKEGMVSKFNKALYSLKQAPRAWYGQIDVYLCKKGFILNDHEPTLYIRDSGSQQQIVVFSYVDDILLTSPDISLIARFKQEIIKKFIKQEIEMTNLGLVTYFLGLEIIQSDDWIFIHQGKYASNLWKKFRMTSRPEIMFSASLMSRFMQSPTMNHLSAAKKILRYVKRSIVYGIKFSKTSSSELRGYADSDWAGNIDNSKSTFGFVFSFESGVFSWHSKKQEVAALSSAEAEYISVSSAANQAIWLRKILLDLGKPQQNPTVLWIDNKSAIALAKNPIQHARTKHIRVKYHSIREAVKNLDIEVHYCCSNEQYADIMTKSLSNNQFMCMRSNFGVSKLNLKEVC</sequence>
<dbReference type="Pfam" id="PF13976">
    <property type="entry name" value="gag_pre-integrs"/>
    <property type="match status" value="1"/>
</dbReference>
<accession>A0A061DME0</accession>
<dbReference type="InterPro" id="IPR013103">
    <property type="entry name" value="RVT_2"/>
</dbReference>
<dbReference type="GO" id="GO:0016301">
    <property type="term" value="F:kinase activity"/>
    <property type="evidence" value="ECO:0007669"/>
    <property type="project" value="UniProtKB-KW"/>
</dbReference>
<gene>
    <name evidence="4" type="ORF">TCM_002854</name>
</gene>
<dbReference type="InterPro" id="IPR025724">
    <property type="entry name" value="GAG-pre-integrase_dom"/>
</dbReference>
<reference evidence="4 5" key="1">
    <citation type="journal article" date="2013" name="Genome Biol.">
        <title>The genome sequence of the most widely cultivated cacao type and its use to identify candidate genes regulating pod color.</title>
        <authorList>
            <person name="Motamayor J.C."/>
            <person name="Mockaitis K."/>
            <person name="Schmutz J."/>
            <person name="Haiminen N."/>
            <person name="Iii D.L."/>
            <person name="Cornejo O."/>
            <person name="Findley S.D."/>
            <person name="Zheng P."/>
            <person name="Utro F."/>
            <person name="Royaert S."/>
            <person name="Saski C."/>
            <person name="Jenkins J."/>
            <person name="Podicheti R."/>
            <person name="Zhao M."/>
            <person name="Scheffler B.E."/>
            <person name="Stack J.C."/>
            <person name="Feltus F.A."/>
            <person name="Mustiga G.M."/>
            <person name="Amores F."/>
            <person name="Phillips W."/>
            <person name="Marelli J.P."/>
            <person name="May G.D."/>
            <person name="Shapiro H."/>
            <person name="Ma J."/>
            <person name="Bustamante C.D."/>
            <person name="Schnell R.J."/>
            <person name="Main D."/>
            <person name="Gilbert D."/>
            <person name="Parida L."/>
            <person name="Kuhn D.N."/>
        </authorList>
    </citation>
    <scope>NUCLEOTIDE SEQUENCE [LARGE SCALE GENOMIC DNA]</scope>
    <source>
        <strain evidence="5">cv. Matina 1-6</strain>
    </source>
</reference>
<evidence type="ECO:0000313" key="4">
    <source>
        <dbReference type="EMBL" id="EOX93870.1"/>
    </source>
</evidence>
<dbReference type="PANTHER" id="PTHR11439">
    <property type="entry name" value="GAG-POL-RELATED RETROTRANSPOSON"/>
    <property type="match status" value="1"/>
</dbReference>
<dbReference type="eggNOG" id="KOG0017">
    <property type="taxonomic scope" value="Eukaryota"/>
</dbReference>